<protein>
    <submittedName>
        <fullName evidence="8">Membrane-spanning 4-domains subfamily A member 4A</fullName>
    </submittedName>
</protein>
<accession>A0AA41T9U5</accession>
<organism evidence="8 9">
    <name type="scientific">Sciurus carolinensis</name>
    <name type="common">Eastern gray squirrel</name>
    <dbReference type="NCBI Taxonomy" id="30640"/>
    <lineage>
        <taxon>Eukaryota</taxon>
        <taxon>Metazoa</taxon>
        <taxon>Chordata</taxon>
        <taxon>Craniata</taxon>
        <taxon>Vertebrata</taxon>
        <taxon>Euteleostomi</taxon>
        <taxon>Mammalia</taxon>
        <taxon>Eutheria</taxon>
        <taxon>Euarchontoglires</taxon>
        <taxon>Glires</taxon>
        <taxon>Rodentia</taxon>
        <taxon>Sciuromorpha</taxon>
        <taxon>Sciuridae</taxon>
        <taxon>Sciurinae</taxon>
        <taxon>Sciurini</taxon>
        <taxon>Sciurus</taxon>
    </lineage>
</organism>
<keyword evidence="5 7" id="KW-0472">Membrane</keyword>
<evidence type="ECO:0000256" key="6">
    <source>
        <dbReference type="SAM" id="MobiDB-lite"/>
    </source>
</evidence>
<feature type="transmembrane region" description="Helical" evidence="7">
    <location>
        <begin position="126"/>
        <end position="152"/>
    </location>
</feature>
<evidence type="ECO:0000313" key="8">
    <source>
        <dbReference type="EMBL" id="MBZ3888602.1"/>
    </source>
</evidence>
<dbReference type="PANTHER" id="PTHR23320">
    <property type="entry name" value="MEMBRANE-SPANNING 4-DOMAINS SUBFAMILY A MS4A -RELATED"/>
    <property type="match status" value="1"/>
</dbReference>
<keyword evidence="3 7" id="KW-0812">Transmembrane</keyword>
<evidence type="ECO:0000256" key="2">
    <source>
        <dbReference type="ARBA" id="ARBA00009565"/>
    </source>
</evidence>
<dbReference type="Proteomes" id="UP001166674">
    <property type="component" value="Unassembled WGS sequence"/>
</dbReference>
<dbReference type="PANTHER" id="PTHR23320:SF128">
    <property type="entry name" value="MEMBRANE-SPANNING 4-DOMAINS SUBFAMILY A MEMBER 4A"/>
    <property type="match status" value="1"/>
</dbReference>
<keyword evidence="4 7" id="KW-1133">Transmembrane helix</keyword>
<dbReference type="Pfam" id="PF04103">
    <property type="entry name" value="CD20"/>
    <property type="match status" value="1"/>
</dbReference>
<gene>
    <name evidence="8" type="ORF">SUZIE_198775</name>
</gene>
<comment type="subcellular location">
    <subcellularLocation>
        <location evidence="1">Membrane</location>
        <topology evidence="1">Multi-pass membrane protein</topology>
    </subcellularLocation>
</comment>
<feature type="compositionally biased region" description="Low complexity" evidence="6">
    <location>
        <begin position="1"/>
        <end position="14"/>
    </location>
</feature>
<dbReference type="GO" id="GO:0005794">
    <property type="term" value="C:Golgi apparatus"/>
    <property type="evidence" value="ECO:0007669"/>
    <property type="project" value="TreeGrafter"/>
</dbReference>
<evidence type="ECO:0000256" key="5">
    <source>
        <dbReference type="ARBA" id="ARBA00023136"/>
    </source>
</evidence>
<keyword evidence="9" id="KW-1185">Reference proteome</keyword>
<evidence type="ECO:0000313" key="9">
    <source>
        <dbReference type="Proteomes" id="UP001166674"/>
    </source>
</evidence>
<sequence>ISYSSTASAAMTTMQGPEQTTPGAGPAVQLEQSTVLRSYLWKGMPEKFLKGEPKVLGFLISGSFSIAAATRTTKGLVQGSLGLNIASSVLAASGILLSITSLSILSFEYHRCTQEMMEENCSLMMCILTGLDAVMFILSVLEFCIALTLSAFGCKVTCCNSNGVSIGLHVKTSPPVFYCMWPILQA</sequence>
<dbReference type="GO" id="GO:0005886">
    <property type="term" value="C:plasma membrane"/>
    <property type="evidence" value="ECO:0007669"/>
    <property type="project" value="TreeGrafter"/>
</dbReference>
<comment type="caution">
    <text evidence="8">The sequence shown here is derived from an EMBL/GenBank/DDBJ whole genome shotgun (WGS) entry which is preliminary data.</text>
</comment>
<evidence type="ECO:0000256" key="1">
    <source>
        <dbReference type="ARBA" id="ARBA00004141"/>
    </source>
</evidence>
<name>A0AA41T9U5_SCICA</name>
<dbReference type="EMBL" id="JAATJV010424040">
    <property type="protein sequence ID" value="MBZ3888602.1"/>
    <property type="molecule type" value="Genomic_DNA"/>
</dbReference>
<dbReference type="InterPro" id="IPR030417">
    <property type="entry name" value="MS4A"/>
</dbReference>
<evidence type="ECO:0000256" key="7">
    <source>
        <dbReference type="SAM" id="Phobius"/>
    </source>
</evidence>
<feature type="region of interest" description="Disordered" evidence="6">
    <location>
        <begin position="1"/>
        <end position="27"/>
    </location>
</feature>
<reference evidence="8" key="1">
    <citation type="submission" date="2020-03" db="EMBL/GenBank/DDBJ databases">
        <title>Studies in the Genomics of Life Span.</title>
        <authorList>
            <person name="Glass D."/>
        </authorList>
    </citation>
    <scope>NUCLEOTIDE SEQUENCE</scope>
    <source>
        <strain evidence="8">SUZIE</strain>
        <tissue evidence="8">Muscle</tissue>
    </source>
</reference>
<feature type="transmembrane region" description="Helical" evidence="7">
    <location>
        <begin position="85"/>
        <end position="105"/>
    </location>
</feature>
<dbReference type="InterPro" id="IPR007237">
    <property type="entry name" value="CD20-like"/>
</dbReference>
<dbReference type="AlphaFoldDB" id="A0AA41T9U5"/>
<comment type="similarity">
    <text evidence="2">Belongs to the MS4A family.</text>
</comment>
<evidence type="ECO:0000256" key="4">
    <source>
        <dbReference type="ARBA" id="ARBA00022989"/>
    </source>
</evidence>
<feature type="non-terminal residue" evidence="8">
    <location>
        <position position="1"/>
    </location>
</feature>
<proteinExistence type="inferred from homology"/>
<evidence type="ECO:0000256" key="3">
    <source>
        <dbReference type="ARBA" id="ARBA00022692"/>
    </source>
</evidence>